<evidence type="ECO:0000313" key="3">
    <source>
        <dbReference type="Proteomes" id="UP000823674"/>
    </source>
</evidence>
<comment type="caution">
    <text evidence="2">The sequence shown here is derived from an EMBL/GenBank/DDBJ whole genome shotgun (WGS) entry which is preliminary data.</text>
</comment>
<reference evidence="2 3" key="1">
    <citation type="submission" date="2021-03" db="EMBL/GenBank/DDBJ databases">
        <authorList>
            <person name="King G.J."/>
            <person name="Bancroft I."/>
            <person name="Baten A."/>
            <person name="Bloomfield J."/>
            <person name="Borpatragohain P."/>
            <person name="He Z."/>
            <person name="Irish N."/>
            <person name="Irwin J."/>
            <person name="Liu K."/>
            <person name="Mauleon R.P."/>
            <person name="Moore J."/>
            <person name="Morris R."/>
            <person name="Ostergaard L."/>
            <person name="Wang B."/>
            <person name="Wells R."/>
        </authorList>
    </citation>
    <scope>NUCLEOTIDE SEQUENCE [LARGE SCALE GENOMIC DNA]</scope>
    <source>
        <strain evidence="2">R-o-18</strain>
        <tissue evidence="2">Leaf</tissue>
    </source>
</reference>
<evidence type="ECO:0000313" key="2">
    <source>
        <dbReference type="EMBL" id="KAG5400518.1"/>
    </source>
</evidence>
<dbReference type="InterPro" id="IPR044730">
    <property type="entry name" value="RNase_H-like_dom_plant"/>
</dbReference>
<organism evidence="2 3">
    <name type="scientific">Brassica rapa subsp. trilocularis</name>
    <dbReference type="NCBI Taxonomy" id="1813537"/>
    <lineage>
        <taxon>Eukaryota</taxon>
        <taxon>Viridiplantae</taxon>
        <taxon>Streptophyta</taxon>
        <taxon>Embryophyta</taxon>
        <taxon>Tracheophyta</taxon>
        <taxon>Spermatophyta</taxon>
        <taxon>Magnoliopsida</taxon>
        <taxon>eudicotyledons</taxon>
        <taxon>Gunneridae</taxon>
        <taxon>Pentapetalae</taxon>
        <taxon>rosids</taxon>
        <taxon>malvids</taxon>
        <taxon>Brassicales</taxon>
        <taxon>Brassicaceae</taxon>
        <taxon>Brassiceae</taxon>
        <taxon>Brassica</taxon>
    </lineage>
</organism>
<name>A0ABQ7MP54_BRACM</name>
<dbReference type="PANTHER" id="PTHR34146">
    <property type="entry name" value="POLYNUCLEOTIDYL TRANSFERASE, RIBONUCLEASE H-LIKE SUPERFAMILY PROTEIN-RELATED"/>
    <property type="match status" value="1"/>
</dbReference>
<dbReference type="InterPro" id="IPR012337">
    <property type="entry name" value="RNaseH-like_sf"/>
</dbReference>
<dbReference type="EMBL" id="JADBGQ010000004">
    <property type="protein sequence ID" value="KAG5400518.1"/>
    <property type="molecule type" value="Genomic_DNA"/>
</dbReference>
<evidence type="ECO:0000259" key="1">
    <source>
        <dbReference type="Pfam" id="PF13456"/>
    </source>
</evidence>
<dbReference type="InterPro" id="IPR036397">
    <property type="entry name" value="RNaseH_sf"/>
</dbReference>
<dbReference type="InterPro" id="IPR002156">
    <property type="entry name" value="RNaseH_domain"/>
</dbReference>
<dbReference type="Gene3D" id="3.30.420.10">
    <property type="entry name" value="Ribonuclease H-like superfamily/Ribonuclease H"/>
    <property type="match status" value="1"/>
</dbReference>
<sequence length="178" mass="20322">MEFYLSLKDGEYGRCVINYNLKTGGSTLFKPLVQQSWMKGYGMKQCSRSLLIYRSSNKRHSYALWKLCNRPTTTPLIAEAMALLLAVQQLHAFDYKNVVFLGDCMELFNNLDSSSQQGTCNMKKICEANSIIQDILHSANKRGFKFHYISRSLSNVADVLAKNARIRNQGYVISRPNF</sequence>
<dbReference type="CDD" id="cd06222">
    <property type="entry name" value="RNase_H_like"/>
    <property type="match status" value="1"/>
</dbReference>
<dbReference type="Proteomes" id="UP000823674">
    <property type="component" value="Chromosome A04"/>
</dbReference>
<feature type="domain" description="RNase H type-1" evidence="1">
    <location>
        <begin position="70"/>
        <end position="164"/>
    </location>
</feature>
<gene>
    <name evidence="2" type="primary">A04g503540.1_BraROA</name>
    <name evidence="2" type="ORF">IGI04_015125</name>
</gene>
<keyword evidence="3" id="KW-1185">Reference proteome</keyword>
<accession>A0ABQ7MP54</accession>
<dbReference type="PANTHER" id="PTHR34146:SF3">
    <property type="entry name" value="POLYNUCLEOTIDYL TRANSFERASE, RIBONUCLEASE H-LIKE SUPERFAMILY PROTEIN"/>
    <property type="match status" value="1"/>
</dbReference>
<dbReference type="Pfam" id="PF13456">
    <property type="entry name" value="RVT_3"/>
    <property type="match status" value="1"/>
</dbReference>
<dbReference type="SUPFAM" id="SSF53098">
    <property type="entry name" value="Ribonuclease H-like"/>
    <property type="match status" value="1"/>
</dbReference>
<proteinExistence type="predicted"/>
<protein>
    <recommendedName>
        <fullName evidence="1">RNase H type-1 domain-containing protein</fullName>
    </recommendedName>
</protein>